<dbReference type="Proteomes" id="UP000197174">
    <property type="component" value="Unassembled WGS sequence"/>
</dbReference>
<sequence>MWADESALDAAARRLDEWESSLAGQAERARALSASAQALTGTARSSDRTVEVTVDSTGLLVGLRLDEQTRQHSAAHTARQIMATTRAARTDLLRQLTEATTRALGTDDPATRAIIESHRRRLDTGPGTPDADR</sequence>
<feature type="region of interest" description="Disordered" evidence="1">
    <location>
        <begin position="102"/>
        <end position="133"/>
    </location>
</feature>
<evidence type="ECO:0008006" key="4">
    <source>
        <dbReference type="Google" id="ProtNLM"/>
    </source>
</evidence>
<organism evidence="2 3">
    <name type="scientific">Micromonospora wenchangensis</name>
    <dbReference type="NCBI Taxonomy" id="1185415"/>
    <lineage>
        <taxon>Bacteria</taxon>
        <taxon>Bacillati</taxon>
        <taxon>Actinomycetota</taxon>
        <taxon>Actinomycetes</taxon>
        <taxon>Micromonosporales</taxon>
        <taxon>Micromonosporaceae</taxon>
        <taxon>Micromonospora</taxon>
    </lineage>
</organism>
<evidence type="ECO:0000313" key="3">
    <source>
        <dbReference type="Proteomes" id="UP000197174"/>
    </source>
</evidence>
<evidence type="ECO:0000313" key="2">
    <source>
        <dbReference type="EMBL" id="OWV03648.1"/>
    </source>
</evidence>
<dbReference type="Gene3D" id="3.30.1310.10">
    <property type="entry name" value="Nucleoid-associated protein YbaB-like domain"/>
    <property type="match status" value="1"/>
</dbReference>
<dbReference type="InterPro" id="IPR036894">
    <property type="entry name" value="YbaB-like_sf"/>
</dbReference>
<accession>A0A246RIV6</accession>
<keyword evidence="3" id="KW-1185">Reference proteome</keyword>
<dbReference type="EMBL" id="MZMV01000041">
    <property type="protein sequence ID" value="OWV03648.1"/>
    <property type="molecule type" value="Genomic_DNA"/>
</dbReference>
<comment type="caution">
    <text evidence="2">The sequence shown here is derived from an EMBL/GenBank/DDBJ whole genome shotgun (WGS) entry which is preliminary data.</text>
</comment>
<name>A0A246RIV6_9ACTN</name>
<protein>
    <recommendedName>
        <fullName evidence="4">YbaB/EbfC family DNA-binding protein</fullName>
    </recommendedName>
</protein>
<evidence type="ECO:0000256" key="1">
    <source>
        <dbReference type="SAM" id="MobiDB-lite"/>
    </source>
</evidence>
<proteinExistence type="predicted"/>
<dbReference type="AlphaFoldDB" id="A0A246RIV6"/>
<dbReference type="OrthoDB" id="3695809at2"/>
<dbReference type="RefSeq" id="WP_088645830.1">
    <property type="nucleotide sequence ID" value="NZ_MZMV01000041.1"/>
</dbReference>
<gene>
    <name evidence="2" type="ORF">B5D80_22100</name>
</gene>
<reference evidence="2 3" key="1">
    <citation type="submission" date="2017-03" db="EMBL/GenBank/DDBJ databases">
        <title>Whole genome sequence of Micromonospora wenchangensis, isolated from mangrove soil.</title>
        <authorList>
            <person name="Yang H."/>
        </authorList>
    </citation>
    <scope>NUCLEOTIDE SEQUENCE [LARGE SCALE GENOMIC DNA]</scope>
    <source>
        <strain evidence="2 3">CCTCC AA 2012002</strain>
    </source>
</reference>